<sequence length="1537" mass="161716">FDLSVSPFTVSPGEQTQTQLSATDADGDNLTFSILAHQSLPKVTVSPQGLLTFSPTPDDVGQYQITASVSDGTASDTIEFTVTVPDHVPGAPTQLSGRILDTNSTPLVGVPIELGSTTTTTNDQGEFTLDTAVNFDGDALIVRGEAITGPNVYPYIAEKLPLVLDHPIYEGFSNVIPRPIFLPALDVAGGSTIIPGVENIVEQEIAPGEMASVTVAANTLTRPDGSPYDGVLSITEVPPDLTPAALPDNLLTDVVVTIQPGEMQFAVPAPLRLPNRAGLAPGTPTDLWSINPVTGEFEDVGDGIVSNDGTAIETISGGIRNSSWHFAAPPVIPPTQALPQNGLTANQDDNCPQQCDPNCDCVATTGSIPTGGKKTETNSDVELHSGALIETHQTVTYQSQGVTRGIKLVYDSQRADPRPIVHFGYTDLRPDANSRLVADITFSDGVVEIRSEGVRAGEFGLTGGQRFWKLPDDIQDGQVAIQTDLRSLASGIYGYELNRGTLTLTNDNRFVGETATTTGEVVHINSIDSPYGAGWGISGLDQIVSINDGSVLIINGDGTQARFLASSQQGDPFVSPGGDFTRLTRLIDGSYQRVSPNQFTETYDTDGRIMSRTDRNGNQTTYTYVNGIISEIVDPVGKVTTFGTENGKIISITDPAGRITQLEYSGKDLSRVIDPDGSSRTFVYDSGHRMIEETNKRGFTERTQYGFHGRVTSATRTDGTKVFVEPLQTKNLLPLAVQLDPETAPVVPVTPSDTARLLDANANITSVTLDQTGRAINANDGEGNSSEFVRDADNQITLATDARGNQSRFTYDDRGNLISQSDTFYRGVRIPSETHDITSPDGTFAFVAVLASGDFNNDALEDIVAAGELFGSSENLIVMPSQSHEGFSDMGIALNVPSTHALEVADLNADGRLDIIGLSIDLFTGNKVSVSLGIDGSAFTTLPLLDLTGLQVDERSKLRAGEFTSDGTIDLIVGTSDGQLAVFPGVGDGTFLAPIVTEAAEDAEQFELADFNDDGDLDVAVVPFSTPNFNPAQNEPTEVSIMLGRGDGTFNDPRIVLTGNDARDIAIADMNGDGFEDLVTANLSNSISVVFGEVGGNFGTPQDFDTGVPMTEVLASDLNSDGDVDLVGRIDDNGLRDTILVFENDGNGGITLFSSLPASSVSQATTIADFNGDGVPELATGASEGFVGASGGQAKVAVYTSDGEGGFLTSDRTPLGLEPQLIRSADLDGDENLDVLVLDSVAETLVAFYGDGTGAFLPTPISDAVGGQGFSQIDLDLSDLNGDGKVDISVANFFGEQIELFISNIQPRSYTRSTVSLGTQPILVRTADFNRDEVNDLFVVDNSNLQVFAGDGSGGFELLTAMTHDFGGNITEVLTGDINNDGLVDVVIDGFAQLGNGNGTFQEPLFVQASRNSALGDIDGDGILDLVFASAVNSVVALKRGNGDGTFQTAESIGSGGADRLFDMDGDGNLDAVGYFGDSIIVSRLASDGSVVGRDSFVIGARVSGIQNPANNYAIGDFNNDGIGDVASATDGFDLFG</sequence>
<feature type="non-terminal residue" evidence="2">
    <location>
        <position position="1537"/>
    </location>
</feature>
<evidence type="ECO:0000313" key="2">
    <source>
        <dbReference type="EMBL" id="EMI16227.1"/>
    </source>
</evidence>
<dbReference type="InterPro" id="IPR013517">
    <property type="entry name" value="FG-GAP"/>
</dbReference>
<dbReference type="NCBIfam" id="TIGR01643">
    <property type="entry name" value="YD_repeat_2x"/>
    <property type="match status" value="2"/>
</dbReference>
<dbReference type="Proteomes" id="UP000011991">
    <property type="component" value="Unassembled WGS sequence"/>
</dbReference>
<accession>M5RLH0</accession>
<keyword evidence="1" id="KW-0732">Signal</keyword>
<dbReference type="PANTHER" id="PTHR46580:SF4">
    <property type="entry name" value="ATP_GTP-BINDING PROTEIN"/>
    <property type="match status" value="1"/>
</dbReference>
<dbReference type="Gene3D" id="2.130.10.130">
    <property type="entry name" value="Integrin alpha, N-terminal"/>
    <property type="match status" value="2"/>
</dbReference>
<dbReference type="RefSeq" id="WP_008707237.1">
    <property type="nucleotide sequence ID" value="NZ_ANOG01000980.1"/>
</dbReference>
<dbReference type="SUPFAM" id="SSF49313">
    <property type="entry name" value="Cadherin-like"/>
    <property type="match status" value="1"/>
</dbReference>
<dbReference type="Gene3D" id="2.180.10.10">
    <property type="entry name" value="RHS repeat-associated core"/>
    <property type="match status" value="1"/>
</dbReference>
<dbReference type="Pfam" id="PF05593">
    <property type="entry name" value="RHS_repeat"/>
    <property type="match status" value="2"/>
</dbReference>
<dbReference type="EMBL" id="ANOG01000980">
    <property type="protein sequence ID" value="EMI16227.1"/>
    <property type="molecule type" value="Genomic_DNA"/>
</dbReference>
<dbReference type="Gene3D" id="2.60.40.10">
    <property type="entry name" value="Immunoglobulins"/>
    <property type="match status" value="1"/>
</dbReference>
<dbReference type="PANTHER" id="PTHR46580">
    <property type="entry name" value="SENSOR KINASE-RELATED"/>
    <property type="match status" value="1"/>
</dbReference>
<dbReference type="InterPro" id="IPR028994">
    <property type="entry name" value="Integrin_alpha_N"/>
</dbReference>
<comment type="caution">
    <text evidence="2">The sequence shown here is derived from an EMBL/GenBank/DDBJ whole genome shotgun (WGS) entry which is preliminary data.</text>
</comment>
<evidence type="ECO:0000313" key="3">
    <source>
        <dbReference type="Proteomes" id="UP000011991"/>
    </source>
</evidence>
<keyword evidence="3" id="KW-1185">Reference proteome</keyword>
<feature type="non-terminal residue" evidence="2">
    <location>
        <position position="1"/>
    </location>
</feature>
<dbReference type="InterPro" id="IPR006530">
    <property type="entry name" value="YD"/>
</dbReference>
<dbReference type="GO" id="GO:0016020">
    <property type="term" value="C:membrane"/>
    <property type="evidence" value="ECO:0007669"/>
    <property type="project" value="InterPro"/>
</dbReference>
<dbReference type="InterPro" id="IPR013783">
    <property type="entry name" value="Ig-like_fold"/>
</dbReference>
<dbReference type="Pfam" id="PF17963">
    <property type="entry name" value="Big_9"/>
    <property type="match status" value="1"/>
</dbReference>
<dbReference type="InterPro" id="IPR031325">
    <property type="entry name" value="RHS_repeat"/>
</dbReference>
<name>M5RLH0_9BACT</name>
<proteinExistence type="predicted"/>
<dbReference type="SUPFAM" id="SSF69318">
    <property type="entry name" value="Integrin alpha N-terminal domain"/>
    <property type="match status" value="3"/>
</dbReference>
<dbReference type="InterPro" id="IPR015919">
    <property type="entry name" value="Cadherin-like_sf"/>
</dbReference>
<reference evidence="2 3" key="1">
    <citation type="journal article" date="2013" name="Mar. Genomics">
        <title>Expression of sulfatases in Rhodopirellula baltica and the diversity of sulfatases in the genus Rhodopirellula.</title>
        <authorList>
            <person name="Wegner C.E."/>
            <person name="Richter-Heitmann T."/>
            <person name="Klindworth A."/>
            <person name="Klockow C."/>
            <person name="Richter M."/>
            <person name="Achstetter T."/>
            <person name="Glockner F.O."/>
            <person name="Harder J."/>
        </authorList>
    </citation>
    <scope>NUCLEOTIDE SEQUENCE [LARGE SCALE GENOMIC DNA]</scope>
    <source>
        <strain evidence="2 3">SM1</strain>
    </source>
</reference>
<dbReference type="Pfam" id="PF13517">
    <property type="entry name" value="FG-GAP_3"/>
    <property type="match status" value="5"/>
</dbReference>
<organism evidence="2 3">
    <name type="scientific">Rhodopirellula maiorica SM1</name>
    <dbReference type="NCBI Taxonomy" id="1265738"/>
    <lineage>
        <taxon>Bacteria</taxon>
        <taxon>Pseudomonadati</taxon>
        <taxon>Planctomycetota</taxon>
        <taxon>Planctomycetia</taxon>
        <taxon>Pirellulales</taxon>
        <taxon>Pirellulaceae</taxon>
        <taxon>Novipirellula</taxon>
    </lineage>
</organism>
<dbReference type="GO" id="GO:0005509">
    <property type="term" value="F:calcium ion binding"/>
    <property type="evidence" value="ECO:0007669"/>
    <property type="project" value="InterPro"/>
</dbReference>
<evidence type="ECO:0000256" key="1">
    <source>
        <dbReference type="ARBA" id="ARBA00022729"/>
    </source>
</evidence>
<protein>
    <submittedName>
        <fullName evidence="2">SxtP</fullName>
    </submittedName>
</protein>
<gene>
    <name evidence="2" type="ORF">RMSM_06849</name>
</gene>